<gene>
    <name evidence="1" type="ORF">LACBIDRAFT_293525</name>
</gene>
<protein>
    <submittedName>
        <fullName evidence="1">Predicted protein</fullName>
    </submittedName>
</protein>
<dbReference type="KEGG" id="lbc:LACBIDRAFT_293525"/>
<sequence length="112" mass="12295">MELSSLAKFFKSNGKVENPLIPFVISSANLGTTLGYSRDITGHTWDWIAAVTGSLLHEGTSASFFQVEDAKGDVGRSETFAIHAEIVAFQPGDHVYLDNMYDFSLKSEFVCL</sequence>
<evidence type="ECO:0000313" key="2">
    <source>
        <dbReference type="Proteomes" id="UP000001194"/>
    </source>
</evidence>
<dbReference type="RefSeq" id="XP_001878671.1">
    <property type="nucleotide sequence ID" value="XM_001878636.1"/>
</dbReference>
<keyword evidence="2" id="KW-1185">Reference proteome</keyword>
<dbReference type="EMBL" id="DS547097">
    <property type="protein sequence ID" value="EDR10221.1"/>
    <property type="molecule type" value="Genomic_DNA"/>
</dbReference>
<proteinExistence type="predicted"/>
<organism evidence="2">
    <name type="scientific">Laccaria bicolor (strain S238N-H82 / ATCC MYA-4686)</name>
    <name type="common">Bicoloured deceiver</name>
    <name type="synonym">Laccaria laccata var. bicolor</name>
    <dbReference type="NCBI Taxonomy" id="486041"/>
    <lineage>
        <taxon>Eukaryota</taxon>
        <taxon>Fungi</taxon>
        <taxon>Dikarya</taxon>
        <taxon>Basidiomycota</taxon>
        <taxon>Agaricomycotina</taxon>
        <taxon>Agaricomycetes</taxon>
        <taxon>Agaricomycetidae</taxon>
        <taxon>Agaricales</taxon>
        <taxon>Agaricineae</taxon>
        <taxon>Hydnangiaceae</taxon>
        <taxon>Laccaria</taxon>
    </lineage>
</organism>
<accession>B0D561</accession>
<name>B0D561_LACBS</name>
<dbReference type="AlphaFoldDB" id="B0D561"/>
<dbReference type="Proteomes" id="UP000001194">
    <property type="component" value="Unassembled WGS sequence"/>
</dbReference>
<reference evidence="1 2" key="1">
    <citation type="journal article" date="2008" name="Nature">
        <title>The genome of Laccaria bicolor provides insights into mycorrhizal symbiosis.</title>
        <authorList>
            <person name="Martin F."/>
            <person name="Aerts A."/>
            <person name="Ahren D."/>
            <person name="Brun A."/>
            <person name="Danchin E.G.J."/>
            <person name="Duchaussoy F."/>
            <person name="Gibon J."/>
            <person name="Kohler A."/>
            <person name="Lindquist E."/>
            <person name="Pereda V."/>
            <person name="Salamov A."/>
            <person name="Shapiro H.J."/>
            <person name="Wuyts J."/>
            <person name="Blaudez D."/>
            <person name="Buee M."/>
            <person name="Brokstein P."/>
            <person name="Canbaeck B."/>
            <person name="Cohen D."/>
            <person name="Courty P.E."/>
            <person name="Coutinho P.M."/>
            <person name="Delaruelle C."/>
            <person name="Detter J.C."/>
            <person name="Deveau A."/>
            <person name="DiFazio S."/>
            <person name="Duplessis S."/>
            <person name="Fraissinet-Tachet L."/>
            <person name="Lucic E."/>
            <person name="Frey-Klett P."/>
            <person name="Fourrey C."/>
            <person name="Feussner I."/>
            <person name="Gay G."/>
            <person name="Grimwood J."/>
            <person name="Hoegger P.J."/>
            <person name="Jain P."/>
            <person name="Kilaru S."/>
            <person name="Labbe J."/>
            <person name="Lin Y.C."/>
            <person name="Legue V."/>
            <person name="Le Tacon F."/>
            <person name="Marmeisse R."/>
            <person name="Melayah D."/>
            <person name="Montanini B."/>
            <person name="Muratet M."/>
            <person name="Nehls U."/>
            <person name="Niculita-Hirzel H."/>
            <person name="Oudot-Le Secq M.P."/>
            <person name="Peter M."/>
            <person name="Quesneville H."/>
            <person name="Rajashekar B."/>
            <person name="Reich M."/>
            <person name="Rouhier N."/>
            <person name="Schmutz J."/>
            <person name="Yin T."/>
            <person name="Chalot M."/>
            <person name="Henrissat B."/>
            <person name="Kuees U."/>
            <person name="Lucas S."/>
            <person name="Van de Peer Y."/>
            <person name="Podila G.K."/>
            <person name="Polle A."/>
            <person name="Pukkila P.J."/>
            <person name="Richardson P.M."/>
            <person name="Rouze P."/>
            <person name="Sanders I.R."/>
            <person name="Stajich J.E."/>
            <person name="Tunlid A."/>
            <person name="Tuskan G."/>
            <person name="Grigoriev I.V."/>
        </authorList>
    </citation>
    <scope>NUCLEOTIDE SEQUENCE [LARGE SCALE GENOMIC DNA]</scope>
    <source>
        <strain evidence="2">S238N-H82 / ATCC MYA-4686</strain>
    </source>
</reference>
<evidence type="ECO:0000313" key="1">
    <source>
        <dbReference type="EMBL" id="EDR10221.1"/>
    </source>
</evidence>
<dbReference type="GeneID" id="6074466"/>
<dbReference type="HOGENOM" id="CLU_2146293_0_0_1"/>
<dbReference type="InParanoid" id="B0D561"/>